<dbReference type="Pfam" id="PF00170">
    <property type="entry name" value="bZIP_1"/>
    <property type="match status" value="1"/>
</dbReference>
<evidence type="ECO:0000259" key="9">
    <source>
        <dbReference type="PROSITE" id="PS50217"/>
    </source>
</evidence>
<feature type="compositionally biased region" description="Polar residues" evidence="8">
    <location>
        <begin position="196"/>
        <end position="235"/>
    </location>
</feature>
<dbReference type="Proteomes" id="UP000236161">
    <property type="component" value="Unassembled WGS sequence"/>
</dbReference>
<evidence type="ECO:0000313" key="10">
    <source>
        <dbReference type="EMBL" id="PKA60652.1"/>
    </source>
</evidence>
<accession>A0A2I0AYM1</accession>
<reference evidence="10 11" key="1">
    <citation type="journal article" date="2017" name="Nature">
        <title>The Apostasia genome and the evolution of orchids.</title>
        <authorList>
            <person name="Zhang G.Q."/>
            <person name="Liu K.W."/>
            <person name="Li Z."/>
            <person name="Lohaus R."/>
            <person name="Hsiao Y.Y."/>
            <person name="Niu S.C."/>
            <person name="Wang J.Y."/>
            <person name="Lin Y.C."/>
            <person name="Xu Q."/>
            <person name="Chen L.J."/>
            <person name="Yoshida K."/>
            <person name="Fujiwara S."/>
            <person name="Wang Z.W."/>
            <person name="Zhang Y.Q."/>
            <person name="Mitsuda N."/>
            <person name="Wang M."/>
            <person name="Liu G.H."/>
            <person name="Pecoraro L."/>
            <person name="Huang H.X."/>
            <person name="Xiao X.J."/>
            <person name="Lin M."/>
            <person name="Wu X.Y."/>
            <person name="Wu W.L."/>
            <person name="Chen Y.Y."/>
            <person name="Chang S.B."/>
            <person name="Sakamoto S."/>
            <person name="Ohme-Takagi M."/>
            <person name="Yagi M."/>
            <person name="Zeng S.J."/>
            <person name="Shen C.Y."/>
            <person name="Yeh C.M."/>
            <person name="Luo Y.B."/>
            <person name="Tsai W.C."/>
            <person name="Van de Peer Y."/>
            <person name="Liu Z.J."/>
        </authorList>
    </citation>
    <scope>NUCLEOTIDE SEQUENCE [LARGE SCALE GENOMIC DNA]</scope>
    <source>
        <strain evidence="11">cv. Shenzhen</strain>
        <tissue evidence="10">Stem</tissue>
    </source>
</reference>
<feature type="compositionally biased region" description="Polar residues" evidence="8">
    <location>
        <begin position="392"/>
        <end position="405"/>
    </location>
</feature>
<dbReference type="GO" id="GO:0005634">
    <property type="term" value="C:nucleus"/>
    <property type="evidence" value="ECO:0007669"/>
    <property type="project" value="UniProtKB-SubCell"/>
</dbReference>
<keyword evidence="4" id="KW-0238">DNA-binding</keyword>
<keyword evidence="7" id="KW-0175">Coiled coil</keyword>
<proteinExistence type="inferred from homology"/>
<keyword evidence="3" id="KW-0805">Transcription regulation</keyword>
<sequence>MGNSEADAPAKGPKVSASQDQPSVASTSTTTPVYPDWSTFQAYSPIPPPGFFHSAVASSPPPHPYVWGAQQFMPPYGTPPPYVMYPHGGIYTHPSMAPVSHPFSPYTMASPNGDAETSGGVLGSGEAEAKSSEAKEKSPIKKSKGSLGSLNMITGKNSELCKTSATSANGIFSQSGDSRSEASSEESDAYSENESPQNTSEVQNSSDVTNHRNGNTLHATSQNGRLSAQSQSMHGQTMPIAPMPVPVPPGVVASPTTNLNIGWSASTPLRLPPIRGKVPATAVAPMVAGAPSELWMQDERELKRQRRKQSNRESARRSRLRKQAECEELAHCVEGLKEENVSLSEELNKIKMEYKQLLAQNTFLKEKLSKVSQGSDNLVHETNGRHSAGDGHQQNANSDVKINTN</sequence>
<dbReference type="AlphaFoldDB" id="A0A2I0AYM1"/>
<dbReference type="Gene3D" id="1.20.5.170">
    <property type="match status" value="1"/>
</dbReference>
<dbReference type="Pfam" id="PF07777">
    <property type="entry name" value="MFMR"/>
    <property type="match status" value="1"/>
</dbReference>
<evidence type="ECO:0000313" key="11">
    <source>
        <dbReference type="Proteomes" id="UP000236161"/>
    </source>
</evidence>
<evidence type="ECO:0000256" key="6">
    <source>
        <dbReference type="ARBA" id="ARBA00023242"/>
    </source>
</evidence>
<dbReference type="InterPro" id="IPR046347">
    <property type="entry name" value="bZIP_sf"/>
</dbReference>
<evidence type="ECO:0000256" key="1">
    <source>
        <dbReference type="ARBA" id="ARBA00004123"/>
    </source>
</evidence>
<keyword evidence="5" id="KW-0804">Transcription</keyword>
<dbReference type="GO" id="GO:0003700">
    <property type="term" value="F:DNA-binding transcription factor activity"/>
    <property type="evidence" value="ECO:0007669"/>
    <property type="project" value="InterPro"/>
</dbReference>
<feature type="domain" description="BZIP" evidence="9">
    <location>
        <begin position="301"/>
        <end position="357"/>
    </location>
</feature>
<evidence type="ECO:0000256" key="4">
    <source>
        <dbReference type="ARBA" id="ARBA00023125"/>
    </source>
</evidence>
<dbReference type="Pfam" id="PF16596">
    <property type="entry name" value="MFMR_assoc"/>
    <property type="match status" value="1"/>
</dbReference>
<dbReference type="SUPFAM" id="SSF57959">
    <property type="entry name" value="Leucine zipper domain"/>
    <property type="match status" value="1"/>
</dbReference>
<evidence type="ECO:0000256" key="7">
    <source>
        <dbReference type="SAM" id="Coils"/>
    </source>
</evidence>
<feature type="region of interest" description="Disordered" evidence="8">
    <location>
        <begin position="108"/>
        <end position="151"/>
    </location>
</feature>
<dbReference type="CDD" id="cd14702">
    <property type="entry name" value="bZIP_plant_GBF1"/>
    <property type="match status" value="1"/>
</dbReference>
<comment type="similarity">
    <text evidence="2">Belongs to the bZIP family.</text>
</comment>
<name>A0A2I0AYM1_9ASPA</name>
<feature type="region of interest" description="Disordered" evidence="8">
    <location>
        <begin position="298"/>
        <end position="323"/>
    </location>
</feature>
<keyword evidence="6" id="KW-0539">Nucleus</keyword>
<evidence type="ECO:0000256" key="5">
    <source>
        <dbReference type="ARBA" id="ARBA00023163"/>
    </source>
</evidence>
<evidence type="ECO:0000256" key="8">
    <source>
        <dbReference type="SAM" id="MobiDB-lite"/>
    </source>
</evidence>
<feature type="compositionally biased region" description="Basic and acidic residues" evidence="8">
    <location>
        <begin position="378"/>
        <end position="389"/>
    </location>
</feature>
<organism evidence="10 11">
    <name type="scientific">Apostasia shenzhenica</name>
    <dbReference type="NCBI Taxonomy" id="1088818"/>
    <lineage>
        <taxon>Eukaryota</taxon>
        <taxon>Viridiplantae</taxon>
        <taxon>Streptophyta</taxon>
        <taxon>Embryophyta</taxon>
        <taxon>Tracheophyta</taxon>
        <taxon>Spermatophyta</taxon>
        <taxon>Magnoliopsida</taxon>
        <taxon>Liliopsida</taxon>
        <taxon>Asparagales</taxon>
        <taxon>Orchidaceae</taxon>
        <taxon>Apostasioideae</taxon>
        <taxon>Apostasia</taxon>
    </lineage>
</organism>
<dbReference type="GO" id="GO:0000976">
    <property type="term" value="F:transcription cis-regulatory region binding"/>
    <property type="evidence" value="ECO:0007669"/>
    <property type="project" value="UniProtKB-ARBA"/>
</dbReference>
<feature type="compositionally biased region" description="Basic and acidic residues" evidence="8">
    <location>
        <begin position="310"/>
        <end position="323"/>
    </location>
</feature>
<dbReference type="PANTHER" id="PTHR45967:SF2">
    <property type="entry name" value="BZIP TRANSCRIPTION FACTOR 68"/>
    <property type="match status" value="1"/>
</dbReference>
<dbReference type="InterPro" id="IPR045314">
    <property type="entry name" value="bZIP_plant_GBF1"/>
</dbReference>
<feature type="region of interest" description="Disordered" evidence="8">
    <location>
        <begin position="1"/>
        <end position="31"/>
    </location>
</feature>
<dbReference type="EMBL" id="KZ451935">
    <property type="protein sequence ID" value="PKA60652.1"/>
    <property type="molecule type" value="Genomic_DNA"/>
</dbReference>
<comment type="subcellular location">
    <subcellularLocation>
        <location evidence="1">Nucleus</location>
    </subcellularLocation>
</comment>
<feature type="compositionally biased region" description="Polar residues" evidence="8">
    <location>
        <begin position="16"/>
        <end position="25"/>
    </location>
</feature>
<feature type="coiled-coil region" evidence="7">
    <location>
        <begin position="333"/>
        <end position="367"/>
    </location>
</feature>
<evidence type="ECO:0000256" key="3">
    <source>
        <dbReference type="ARBA" id="ARBA00023015"/>
    </source>
</evidence>
<keyword evidence="11" id="KW-1185">Reference proteome</keyword>
<dbReference type="SMART" id="SM00338">
    <property type="entry name" value="BRLZ"/>
    <property type="match status" value="1"/>
</dbReference>
<feature type="region of interest" description="Disordered" evidence="8">
    <location>
        <begin position="374"/>
        <end position="405"/>
    </location>
</feature>
<dbReference type="PROSITE" id="PS50217">
    <property type="entry name" value="BZIP"/>
    <property type="match status" value="1"/>
</dbReference>
<gene>
    <name evidence="10" type="ORF">AXF42_Ash006286</name>
</gene>
<dbReference type="PANTHER" id="PTHR45967">
    <property type="entry name" value="G-BOX-BINDING FACTOR 3-RELATED"/>
    <property type="match status" value="1"/>
</dbReference>
<dbReference type="InterPro" id="IPR004827">
    <property type="entry name" value="bZIP"/>
</dbReference>
<dbReference type="InterPro" id="IPR044827">
    <property type="entry name" value="GBF-like"/>
</dbReference>
<dbReference type="OrthoDB" id="1642657at2759"/>
<dbReference type="InterPro" id="IPR012900">
    <property type="entry name" value="MFMR"/>
</dbReference>
<feature type="region of interest" description="Disordered" evidence="8">
    <location>
        <begin position="169"/>
        <end position="244"/>
    </location>
</feature>
<dbReference type="PROSITE" id="PS00036">
    <property type="entry name" value="BZIP_BASIC"/>
    <property type="match status" value="1"/>
</dbReference>
<evidence type="ECO:0000256" key="2">
    <source>
        <dbReference type="ARBA" id="ARBA00007163"/>
    </source>
</evidence>
<dbReference type="FunFam" id="1.20.5.170:FF:000020">
    <property type="entry name" value="BZIP transcription factor"/>
    <property type="match status" value="1"/>
</dbReference>
<protein>
    <submittedName>
        <fullName evidence="10">Transcription factor HBP-1a</fullName>
    </submittedName>
</protein>
<feature type="compositionally biased region" description="Basic and acidic residues" evidence="8">
    <location>
        <begin position="127"/>
        <end position="139"/>
    </location>
</feature>